<evidence type="ECO:0000313" key="3">
    <source>
        <dbReference type="Proteomes" id="UP000190274"/>
    </source>
</evidence>
<dbReference type="Pfam" id="PF17234">
    <property type="entry name" value="MPM1"/>
    <property type="match status" value="1"/>
</dbReference>
<protein>
    <submittedName>
        <fullName evidence="2">LADA_0E01266g1_1</fullName>
    </submittedName>
</protein>
<accession>A0A1G4JA84</accession>
<dbReference type="AlphaFoldDB" id="A0A1G4JA84"/>
<organism evidence="2 3">
    <name type="scientific">Lachancea dasiensis</name>
    <dbReference type="NCBI Taxonomy" id="1072105"/>
    <lineage>
        <taxon>Eukaryota</taxon>
        <taxon>Fungi</taxon>
        <taxon>Dikarya</taxon>
        <taxon>Ascomycota</taxon>
        <taxon>Saccharomycotina</taxon>
        <taxon>Saccharomycetes</taxon>
        <taxon>Saccharomycetales</taxon>
        <taxon>Saccharomycetaceae</taxon>
        <taxon>Lachancea</taxon>
    </lineage>
</organism>
<dbReference type="InterPro" id="IPR035187">
    <property type="entry name" value="Mpm1"/>
</dbReference>
<gene>
    <name evidence="2" type="ORF">LADA_0E01266G</name>
</gene>
<dbReference type="Proteomes" id="UP000190274">
    <property type="component" value="Chromosome E"/>
</dbReference>
<feature type="region of interest" description="Disordered" evidence="1">
    <location>
        <begin position="193"/>
        <end position="212"/>
    </location>
</feature>
<keyword evidence="3" id="KW-1185">Reference proteome</keyword>
<reference evidence="3" key="1">
    <citation type="submission" date="2016-03" db="EMBL/GenBank/DDBJ databases">
        <authorList>
            <person name="Devillers H."/>
        </authorList>
    </citation>
    <scope>NUCLEOTIDE SEQUENCE [LARGE SCALE GENOMIC DNA]</scope>
</reference>
<proteinExistence type="predicted"/>
<name>A0A1G4JA84_9SACH</name>
<evidence type="ECO:0000313" key="2">
    <source>
        <dbReference type="EMBL" id="SCU86971.1"/>
    </source>
</evidence>
<sequence>MGIFTGDDNKELEKYNDDLVSSSLTERLNDSFLSMGDSISSIWKEAVNHVESPISDLWMNASGSMGDLLGGLGFPGGFGHPTRILRLMEDSTTQEGVTGLYGYRTPSDKQFMECHELKGLSVWDSRGWWRCLFPENIVRARMSPEQLKNVLTRERVERDKNHSLGLFFTEYSAYLMWRANIVKQVEKRRASLVPSASHEESSQGLWNTPEDLMDHTTGKSVVGTSTYVTYNSTPDGLEKVKETKTFFNDGSSKLRYDKQGTGPDGQKHFDSYEKMIPSSYVHDADAYDGADHPKDGWFWHK</sequence>
<evidence type="ECO:0000256" key="1">
    <source>
        <dbReference type="SAM" id="MobiDB-lite"/>
    </source>
</evidence>
<dbReference type="EMBL" id="LT598455">
    <property type="protein sequence ID" value="SCU86971.1"/>
    <property type="molecule type" value="Genomic_DNA"/>
</dbReference>
<dbReference type="OrthoDB" id="4044171at2759"/>